<gene>
    <name evidence="2" type="ORF">O3P69_009972</name>
</gene>
<dbReference type="EMBL" id="JARAKH010000048">
    <property type="protein sequence ID" value="KAK8376725.1"/>
    <property type="molecule type" value="Genomic_DNA"/>
</dbReference>
<proteinExistence type="predicted"/>
<dbReference type="Proteomes" id="UP001487740">
    <property type="component" value="Unassembled WGS sequence"/>
</dbReference>
<feature type="region of interest" description="Disordered" evidence="1">
    <location>
        <begin position="148"/>
        <end position="210"/>
    </location>
</feature>
<reference evidence="2 3" key="1">
    <citation type="submission" date="2023-03" db="EMBL/GenBank/DDBJ databases">
        <title>High-quality genome of Scylla paramamosain provides insights in environmental adaptation.</title>
        <authorList>
            <person name="Zhang L."/>
        </authorList>
    </citation>
    <scope>NUCLEOTIDE SEQUENCE [LARGE SCALE GENOMIC DNA]</scope>
    <source>
        <strain evidence="2">LZ_2023a</strain>
        <tissue evidence="2">Muscle</tissue>
    </source>
</reference>
<name>A0AAW0SPM4_SCYPA</name>
<dbReference type="AlphaFoldDB" id="A0AAW0SPM4"/>
<protein>
    <submittedName>
        <fullName evidence="2">Uncharacterized protein</fullName>
    </submittedName>
</protein>
<organism evidence="2 3">
    <name type="scientific">Scylla paramamosain</name>
    <name type="common">Mud crab</name>
    <dbReference type="NCBI Taxonomy" id="85552"/>
    <lineage>
        <taxon>Eukaryota</taxon>
        <taxon>Metazoa</taxon>
        <taxon>Ecdysozoa</taxon>
        <taxon>Arthropoda</taxon>
        <taxon>Crustacea</taxon>
        <taxon>Multicrustacea</taxon>
        <taxon>Malacostraca</taxon>
        <taxon>Eumalacostraca</taxon>
        <taxon>Eucarida</taxon>
        <taxon>Decapoda</taxon>
        <taxon>Pleocyemata</taxon>
        <taxon>Brachyura</taxon>
        <taxon>Eubrachyura</taxon>
        <taxon>Portunoidea</taxon>
        <taxon>Portunidae</taxon>
        <taxon>Portuninae</taxon>
        <taxon>Scylla</taxon>
    </lineage>
</organism>
<keyword evidence="3" id="KW-1185">Reference proteome</keyword>
<sequence>MEQANKHFILRTAERISFRFDIYLGDAGVKTEVQSEINQVKAELQHREIVARTLSGVVGQLGDRRTTLEASGATVSVFVVAGLTEAVKHLEDRVSAVELSDGQVQQVLRDLVNVKTEYGGEEAAEGREWDGRSISTGLGDDLAMAGQVAQPSVDQPGTVKLRTDPRRPARGSSVDSAGHVPNRVTSNKTAQRRPPPHGHSPNLQNKEGNTDDPCLLDLDYLLESRACLNFGEMRMEVQGKEVPLLKANASTPVVAAKTNFAEWTAGQKDTGDEQVRVLVANLGDEERQIPVGSAVGSCEAVELAYEAPGSGFKKMAVTHGLSAHLEDL</sequence>
<accession>A0AAW0SPM4</accession>
<comment type="caution">
    <text evidence="2">The sequence shown here is derived from an EMBL/GenBank/DDBJ whole genome shotgun (WGS) entry which is preliminary data.</text>
</comment>
<evidence type="ECO:0000313" key="2">
    <source>
        <dbReference type="EMBL" id="KAK8376725.1"/>
    </source>
</evidence>
<evidence type="ECO:0000313" key="3">
    <source>
        <dbReference type="Proteomes" id="UP001487740"/>
    </source>
</evidence>
<evidence type="ECO:0000256" key="1">
    <source>
        <dbReference type="SAM" id="MobiDB-lite"/>
    </source>
</evidence>